<dbReference type="KEGG" id="mmar:MODMU_0756"/>
<name>I4ES46_MODI5</name>
<dbReference type="Gene3D" id="1.10.579.10">
    <property type="entry name" value="DNA Cyclobutane Dipyrimidine Photolyase, subunit A, domain 3"/>
    <property type="match status" value="1"/>
</dbReference>
<keyword evidence="3" id="KW-1185">Reference proteome</keyword>
<dbReference type="OMA" id="IQRLMIT"/>
<reference evidence="2 3" key="1">
    <citation type="journal article" date="2012" name="J. Bacteriol.">
        <title>Genome Sequence of Radiation-Resistant Modestobacter marinus Strain BC501, a Representative Actinobacterium That Thrives on Calcareous Stone Surfaces.</title>
        <authorList>
            <person name="Normand P."/>
            <person name="Gury J."/>
            <person name="Pujic P."/>
            <person name="Chouaia B."/>
            <person name="Crotti E."/>
            <person name="Brusetti L."/>
            <person name="Daffonchio D."/>
            <person name="Vacherie B."/>
            <person name="Barbe V."/>
            <person name="Medigue C."/>
            <person name="Calteau A."/>
            <person name="Ghodhbane-Gtari F."/>
            <person name="Essoussi I."/>
            <person name="Nouioui I."/>
            <person name="Abbassi-Ghozzi I."/>
            <person name="Gtari M."/>
        </authorList>
    </citation>
    <scope>NUCLEOTIDE SEQUENCE [LARGE SCALE GENOMIC DNA]</scope>
    <source>
        <strain evidence="3">BC 501</strain>
    </source>
</reference>
<dbReference type="PANTHER" id="PTHR38657">
    <property type="entry name" value="SLR1343 PROTEIN"/>
    <property type="match status" value="1"/>
</dbReference>
<dbReference type="Pfam" id="PF04244">
    <property type="entry name" value="DPRP"/>
    <property type="match status" value="1"/>
</dbReference>
<dbReference type="STRING" id="477641.MODMU_0756"/>
<evidence type="ECO:0000256" key="1">
    <source>
        <dbReference type="SAM" id="MobiDB-lite"/>
    </source>
</evidence>
<dbReference type="Gene3D" id="1.10.10.1710">
    <property type="entry name" value="Deoxyribodipyrimidine photolyase-related"/>
    <property type="match status" value="1"/>
</dbReference>
<dbReference type="InterPro" id="IPR014729">
    <property type="entry name" value="Rossmann-like_a/b/a_fold"/>
</dbReference>
<evidence type="ECO:0000313" key="3">
    <source>
        <dbReference type="Proteomes" id="UP000006461"/>
    </source>
</evidence>
<dbReference type="OrthoDB" id="5288100at2"/>
<organism evidence="2 3">
    <name type="scientific">Modestobacter italicus (strain DSM 44449 / CECT 9708 / BC 501)</name>
    <dbReference type="NCBI Taxonomy" id="2732864"/>
    <lineage>
        <taxon>Bacteria</taxon>
        <taxon>Bacillati</taxon>
        <taxon>Actinomycetota</taxon>
        <taxon>Actinomycetes</taxon>
        <taxon>Geodermatophilales</taxon>
        <taxon>Geodermatophilaceae</taxon>
        <taxon>Modestobacter</taxon>
    </lineage>
</organism>
<dbReference type="Proteomes" id="UP000006461">
    <property type="component" value="Chromosome"/>
</dbReference>
<evidence type="ECO:0000313" key="2">
    <source>
        <dbReference type="EMBL" id="CCH86209.1"/>
    </source>
</evidence>
<gene>
    <name evidence="2" type="ordered locus">MODMU_0756</name>
</gene>
<dbReference type="InterPro" id="IPR007357">
    <property type="entry name" value="PhrB-like"/>
</dbReference>
<dbReference type="eggNOG" id="COG3046">
    <property type="taxonomic scope" value="Bacteria"/>
</dbReference>
<protein>
    <submittedName>
        <fullName evidence="2">Deoxyribodipyrimidine photolyase-related protein</fullName>
    </submittedName>
</protein>
<accession>I4ES46</accession>
<dbReference type="HOGENOM" id="CLU_031632_1_0_11"/>
<dbReference type="InterPro" id="IPR052551">
    <property type="entry name" value="UV-DNA_repair_photolyase"/>
</dbReference>
<dbReference type="InterPro" id="IPR036134">
    <property type="entry name" value="Crypto/Photolyase_FAD-like_sf"/>
</dbReference>
<dbReference type="SUPFAM" id="SSF48173">
    <property type="entry name" value="Cryptochrome/photolyase FAD-binding domain"/>
    <property type="match status" value="1"/>
</dbReference>
<sequence length="525" mass="58628">MAARSGSGGGGEMPGDGDPALGDFPGRAPGTRRWLFADQLGPHFLDAPDQPVLLVESRAVFRRRRFHRQKAHLLLSALRHRAAQLGDQAVFLQTDTYAEALDQVAEPLSVCAPTTWPARDFVLRRPGLTVLEARGFVTRQADFRRWAGGRTRERLLMDDFYRTARRVHDVLMDGAEPAGGTWNLDHDNREPPPADGRVPAPPPWLPVEDEIDAQVRADLDRWVADGDVAFVGDDGPRLFPVTAAETEERLADFLTHRLRAFGPHEDAMLAGDPWLAHSMLSASLNLGLVDPADVVHRAELAWRESVAAGDPLPLNSVEGFVRQVMGWRDWIWHLYWQLGREYRHGNALEAHEDVPGWMGELAAEEVDANCLSSVLSDVRERGWVHHIPRLMVLGNYALQRGIEPLAITDWFHRVFLDGYDWVMVANVVGMSQHADGGVLATKPYAAGGAYIDRMSDYCGGCRYDPKKRLGEDACPFTAGYWSFLDRNRERLADNRRMRQPLAGLGRLKDLEAVVGQERVRGTEAP</sequence>
<feature type="compositionally biased region" description="Gly residues" evidence="1">
    <location>
        <begin position="1"/>
        <end position="14"/>
    </location>
</feature>
<dbReference type="AlphaFoldDB" id="I4ES46"/>
<dbReference type="PANTHER" id="PTHR38657:SF1">
    <property type="entry name" value="SLR1343 PROTEIN"/>
    <property type="match status" value="1"/>
</dbReference>
<dbReference type="EMBL" id="FO203431">
    <property type="protein sequence ID" value="CCH86209.1"/>
    <property type="molecule type" value="Genomic_DNA"/>
</dbReference>
<dbReference type="PATRIC" id="fig|477641.3.peg.707"/>
<dbReference type="Gene3D" id="1.25.40.80">
    <property type="match status" value="1"/>
</dbReference>
<dbReference type="Gene3D" id="3.40.50.620">
    <property type="entry name" value="HUPs"/>
    <property type="match status" value="1"/>
</dbReference>
<proteinExistence type="predicted"/>
<feature type="region of interest" description="Disordered" evidence="1">
    <location>
        <begin position="1"/>
        <end position="24"/>
    </location>
</feature>